<dbReference type="InterPro" id="IPR011856">
    <property type="entry name" value="tRNA_endonuc-like_dom_sf"/>
</dbReference>
<dbReference type="NCBIfam" id="NF002584">
    <property type="entry name" value="PRK02234.1-5"/>
    <property type="match status" value="1"/>
</dbReference>
<evidence type="ECO:0000256" key="15">
    <source>
        <dbReference type="SAM" id="MobiDB-lite"/>
    </source>
</evidence>
<comment type="cofactor">
    <cofactor evidence="13">
        <name>Mg(2+)</name>
        <dbReference type="ChEBI" id="CHEBI:18420"/>
    </cofactor>
    <text evidence="13">Binds 1 Mg(2+) ion per subunit.</text>
</comment>
<keyword evidence="5 13" id="KW-0255">Endonuclease</keyword>
<feature type="binding site" evidence="13">
    <location>
        <position position="106"/>
    </location>
    <ligand>
        <name>Mg(2+)</name>
        <dbReference type="ChEBI" id="CHEBI:18420"/>
    </ligand>
</feature>
<evidence type="ECO:0000313" key="17">
    <source>
        <dbReference type="Proteomes" id="UP000013785"/>
    </source>
</evidence>
<reference evidence="16 17" key="1">
    <citation type="submission" date="2013-02" db="EMBL/GenBank/DDBJ databases">
        <title>The Genome Sequence of Enterococcus phoeniculicola BAA-412.</title>
        <authorList>
            <consortium name="The Broad Institute Genome Sequencing Platform"/>
            <consortium name="The Broad Institute Genome Sequencing Center for Infectious Disease"/>
            <person name="Earl A.M."/>
            <person name="Gilmore M.S."/>
            <person name="Lebreton F."/>
            <person name="Walker B."/>
            <person name="Young S.K."/>
            <person name="Zeng Q."/>
            <person name="Gargeya S."/>
            <person name="Fitzgerald M."/>
            <person name="Haas B."/>
            <person name="Abouelleil A."/>
            <person name="Alvarado L."/>
            <person name="Arachchi H.M."/>
            <person name="Berlin A.M."/>
            <person name="Chapman S.B."/>
            <person name="Dewar J."/>
            <person name="Goldberg J."/>
            <person name="Griggs A."/>
            <person name="Gujja S."/>
            <person name="Hansen M."/>
            <person name="Howarth C."/>
            <person name="Imamovic A."/>
            <person name="Larimer J."/>
            <person name="McCowan C."/>
            <person name="Murphy C."/>
            <person name="Neiman D."/>
            <person name="Pearson M."/>
            <person name="Priest M."/>
            <person name="Roberts A."/>
            <person name="Saif S."/>
            <person name="Shea T."/>
            <person name="Sisk P."/>
            <person name="Sykes S."/>
            <person name="Wortman J."/>
            <person name="Nusbaum C."/>
            <person name="Birren B."/>
        </authorList>
    </citation>
    <scope>NUCLEOTIDE SEQUENCE [LARGE SCALE GENOMIC DNA]</scope>
    <source>
        <strain evidence="16 17">ATCC BAA-412</strain>
    </source>
</reference>
<dbReference type="GO" id="GO:0008821">
    <property type="term" value="F:crossover junction DNA endonuclease activity"/>
    <property type="evidence" value="ECO:0007669"/>
    <property type="project" value="UniProtKB-EC"/>
</dbReference>
<feature type="binding site" evidence="13">
    <location>
        <position position="125"/>
    </location>
    <ligand>
        <name>Mg(2+)</name>
        <dbReference type="ChEBI" id="CHEBI:18420"/>
    </ligand>
</feature>
<dbReference type="RefSeq" id="WP_010767644.1">
    <property type="nucleotide sequence ID" value="NZ_ASWE01000002.1"/>
</dbReference>
<dbReference type="eggNOG" id="COG3331">
    <property type="taxonomic scope" value="Bacteria"/>
</dbReference>
<comment type="function">
    <text evidence="13">Endonuclease that resolves Holliday junction intermediates in genetic recombination. Cleaves mobile four-strand junctions by introducing symmetrical nicks in paired strands. Promotes annealing of linear ssDNA with homologous dsDNA. Required for DNA repair, homologous recombination and chromosome segregation.</text>
</comment>
<keyword evidence="4 13" id="KW-0479">Metal-binding</keyword>
<dbReference type="InterPro" id="IPR004612">
    <property type="entry name" value="Resolv_RecU"/>
</dbReference>
<dbReference type="HOGENOM" id="CLU_096340_0_0_9"/>
<dbReference type="GO" id="GO:0000287">
    <property type="term" value="F:magnesium ion binding"/>
    <property type="evidence" value="ECO:0007669"/>
    <property type="project" value="UniProtKB-UniRule"/>
</dbReference>
<evidence type="ECO:0000256" key="2">
    <source>
        <dbReference type="ARBA" id="ARBA00022490"/>
    </source>
</evidence>
<dbReference type="EC" id="3.1.21.10" evidence="13 14"/>
<keyword evidence="8 13" id="KW-0460">Magnesium</keyword>
<accession>R3WE72</accession>
<keyword evidence="3 13" id="KW-0540">Nuclease</keyword>
<proteinExistence type="inferred from homology"/>
<dbReference type="SUPFAM" id="SSF52980">
    <property type="entry name" value="Restriction endonuclease-like"/>
    <property type="match status" value="1"/>
</dbReference>
<gene>
    <name evidence="13" type="primary">recU</name>
    <name evidence="16" type="ORF">UC3_00972</name>
</gene>
<feature type="site" description="Transition state stabilizer" evidence="13">
    <location>
        <position position="108"/>
    </location>
</feature>
<dbReference type="PATRIC" id="fig|1158610.3.peg.952"/>
<evidence type="ECO:0000256" key="8">
    <source>
        <dbReference type="ARBA" id="ARBA00022842"/>
    </source>
</evidence>
<dbReference type="OrthoDB" id="9783592at2"/>
<feature type="binding site" evidence="13">
    <location>
        <position position="93"/>
    </location>
    <ligand>
        <name>Mg(2+)</name>
        <dbReference type="ChEBI" id="CHEBI:18420"/>
    </ligand>
</feature>
<evidence type="ECO:0000256" key="7">
    <source>
        <dbReference type="ARBA" id="ARBA00022801"/>
    </source>
</evidence>
<dbReference type="GO" id="GO:0006310">
    <property type="term" value="P:DNA recombination"/>
    <property type="evidence" value="ECO:0007669"/>
    <property type="project" value="UniProtKB-UniRule"/>
</dbReference>
<keyword evidence="17" id="KW-1185">Reference proteome</keyword>
<dbReference type="NCBIfam" id="TIGR00648">
    <property type="entry name" value="recU"/>
    <property type="match status" value="1"/>
</dbReference>
<evidence type="ECO:0000313" key="16">
    <source>
        <dbReference type="EMBL" id="EOL46166.1"/>
    </source>
</evidence>
<evidence type="ECO:0000256" key="6">
    <source>
        <dbReference type="ARBA" id="ARBA00022763"/>
    </source>
</evidence>
<feature type="compositionally biased region" description="Polar residues" evidence="15">
    <location>
        <begin position="10"/>
        <end position="20"/>
    </location>
</feature>
<keyword evidence="7 13" id="KW-0378">Hydrolase</keyword>
<evidence type="ECO:0000256" key="14">
    <source>
        <dbReference type="NCBIfam" id="TIGR00648"/>
    </source>
</evidence>
<dbReference type="GO" id="GO:0007059">
    <property type="term" value="P:chromosome segregation"/>
    <property type="evidence" value="ECO:0007669"/>
    <property type="project" value="UniProtKB-UniRule"/>
</dbReference>
<comment type="similarity">
    <text evidence="11 13">Belongs to the RecU family.</text>
</comment>
<evidence type="ECO:0000256" key="12">
    <source>
        <dbReference type="ARBA" id="ARBA00029523"/>
    </source>
</evidence>
<dbReference type="Gene3D" id="3.40.1350.10">
    <property type="match status" value="1"/>
</dbReference>
<organism evidence="16 17">
    <name type="scientific">Enterococcus phoeniculicola ATCC BAA-412</name>
    <dbReference type="NCBI Taxonomy" id="1158610"/>
    <lineage>
        <taxon>Bacteria</taxon>
        <taxon>Bacillati</taxon>
        <taxon>Bacillota</taxon>
        <taxon>Bacilli</taxon>
        <taxon>Lactobacillales</taxon>
        <taxon>Enterococcaceae</taxon>
        <taxon>Enterococcus</taxon>
    </lineage>
</organism>
<evidence type="ECO:0000256" key="13">
    <source>
        <dbReference type="HAMAP-Rule" id="MF_00130"/>
    </source>
</evidence>
<sequence length="211" mass="24287">MVFRYPNGRSYINNEPSKQKTQATVIKKKPTEFGKRGMRFEEAINLSNEYYLNRGLAVIHKKPTPIQIVKVDYPRRSAAVIKEAYFSQASTTDYNGVYKGKYLDFEAKETQNKTSFPFRNIHEHQIKHMEVCIKQEGICFILLNFSSLNRCFFLAAEELIVLWKEQETTGKKSIPLTTIEQLGIEIEPGLAPQIPYLKAVDRYINGKKGAN</sequence>
<dbReference type="AlphaFoldDB" id="R3WE72"/>
<evidence type="ECO:0000256" key="9">
    <source>
        <dbReference type="ARBA" id="ARBA00023172"/>
    </source>
</evidence>
<protein>
    <recommendedName>
        <fullName evidence="12 13">Holliday junction resolvase RecU</fullName>
        <ecNumber evidence="13 14">3.1.21.10</ecNumber>
    </recommendedName>
    <alternativeName>
        <fullName evidence="13">Recombination protein U homolog</fullName>
    </alternativeName>
</protein>
<dbReference type="GO" id="GO:0005737">
    <property type="term" value="C:cytoplasm"/>
    <property type="evidence" value="ECO:0007669"/>
    <property type="project" value="UniProtKB-SubCell"/>
</dbReference>
<dbReference type="Proteomes" id="UP000013785">
    <property type="component" value="Unassembled WGS sequence"/>
</dbReference>
<dbReference type="STRING" id="154621.RV11_GL002548"/>
<evidence type="ECO:0000256" key="4">
    <source>
        <dbReference type="ARBA" id="ARBA00022723"/>
    </source>
</evidence>
<dbReference type="PIRSF" id="PIRSF037785">
    <property type="entry name" value="RecU"/>
    <property type="match status" value="1"/>
</dbReference>
<dbReference type="Pfam" id="PF03838">
    <property type="entry name" value="RecU"/>
    <property type="match status" value="1"/>
</dbReference>
<evidence type="ECO:0000256" key="11">
    <source>
        <dbReference type="ARBA" id="ARBA00023447"/>
    </source>
</evidence>
<comment type="subcellular location">
    <subcellularLocation>
        <location evidence="1 13">Cytoplasm</location>
    </subcellularLocation>
</comment>
<keyword evidence="10 13" id="KW-0234">DNA repair</keyword>
<dbReference type="HAMAP" id="MF_00130">
    <property type="entry name" value="RecU"/>
    <property type="match status" value="1"/>
</dbReference>
<feature type="binding site" evidence="13">
    <location>
        <position position="91"/>
    </location>
    <ligand>
        <name>Mg(2+)</name>
        <dbReference type="ChEBI" id="CHEBI:18420"/>
    </ligand>
</feature>
<dbReference type="CDD" id="cd22354">
    <property type="entry name" value="RecU-like"/>
    <property type="match status" value="1"/>
</dbReference>
<keyword evidence="9 13" id="KW-0233">DNA recombination</keyword>
<comment type="caution">
    <text evidence="16">The sequence shown here is derived from an EMBL/GenBank/DDBJ whole genome shotgun (WGS) entry which is preliminary data.</text>
</comment>
<evidence type="ECO:0000256" key="10">
    <source>
        <dbReference type="ARBA" id="ARBA00023204"/>
    </source>
</evidence>
<evidence type="ECO:0000256" key="5">
    <source>
        <dbReference type="ARBA" id="ARBA00022759"/>
    </source>
</evidence>
<feature type="region of interest" description="Disordered" evidence="15">
    <location>
        <begin position="1"/>
        <end position="20"/>
    </location>
</feature>
<dbReference type="GO" id="GO:0003676">
    <property type="term" value="F:nucleic acid binding"/>
    <property type="evidence" value="ECO:0007669"/>
    <property type="project" value="InterPro"/>
</dbReference>
<comment type="catalytic activity">
    <reaction evidence="13">
        <text>Endonucleolytic cleavage at a junction such as a reciprocal single-stranded crossover between two homologous DNA duplexes (Holliday junction).</text>
        <dbReference type="EC" id="3.1.21.10"/>
    </reaction>
</comment>
<name>R3WE72_9ENTE</name>
<keyword evidence="6 13" id="KW-0227">DNA damage</keyword>
<evidence type="ECO:0000256" key="3">
    <source>
        <dbReference type="ARBA" id="ARBA00022722"/>
    </source>
</evidence>
<dbReference type="EMBL" id="AJAT01000011">
    <property type="protein sequence ID" value="EOL46166.1"/>
    <property type="molecule type" value="Genomic_DNA"/>
</dbReference>
<dbReference type="GO" id="GO:0006281">
    <property type="term" value="P:DNA repair"/>
    <property type="evidence" value="ECO:0007669"/>
    <property type="project" value="UniProtKB-UniRule"/>
</dbReference>
<dbReference type="InterPro" id="IPR011335">
    <property type="entry name" value="Restrct_endonuc-II-like"/>
</dbReference>
<keyword evidence="2 13" id="KW-0963">Cytoplasm</keyword>
<evidence type="ECO:0000256" key="1">
    <source>
        <dbReference type="ARBA" id="ARBA00004496"/>
    </source>
</evidence>